<comment type="similarity">
    <text evidence="10">Belongs to the dynein light chain LC1-type family.</text>
</comment>
<dbReference type="SUPFAM" id="SSF52058">
    <property type="entry name" value="L domain-like"/>
    <property type="match status" value="1"/>
</dbReference>
<dbReference type="GO" id="GO:0030286">
    <property type="term" value="C:dynein complex"/>
    <property type="evidence" value="ECO:0007669"/>
    <property type="project" value="UniProtKB-KW"/>
</dbReference>
<dbReference type="PROSITE" id="PS51450">
    <property type="entry name" value="LRR"/>
    <property type="match status" value="2"/>
</dbReference>
<dbReference type="Proteomes" id="UP000694843">
    <property type="component" value="Unplaced"/>
</dbReference>
<evidence type="ECO:0000256" key="3">
    <source>
        <dbReference type="ARBA" id="ARBA00022614"/>
    </source>
</evidence>
<keyword evidence="9" id="KW-0966">Cell projection</keyword>
<dbReference type="InterPro" id="IPR001611">
    <property type="entry name" value="Leu-rich_rpt"/>
</dbReference>
<evidence type="ECO:0000256" key="10">
    <source>
        <dbReference type="ARBA" id="ARBA00049659"/>
    </source>
</evidence>
<evidence type="ECO:0000256" key="9">
    <source>
        <dbReference type="ARBA" id="ARBA00023273"/>
    </source>
</evidence>
<feature type="region of interest" description="Disordered" evidence="12">
    <location>
        <begin position="203"/>
        <end position="236"/>
    </location>
</feature>
<proteinExistence type="inferred from homology"/>
<dbReference type="PANTHER" id="PTHR15454">
    <property type="entry name" value="NISCHARIN RELATED"/>
    <property type="match status" value="1"/>
</dbReference>
<dbReference type="OMA" id="ESIWRAE"/>
<dbReference type="Pfam" id="PF12799">
    <property type="entry name" value="LRR_4"/>
    <property type="match status" value="1"/>
</dbReference>
<comment type="subcellular location">
    <subcellularLocation>
        <location evidence="1">Cytoplasm</location>
        <location evidence="1">Cytoskeleton</location>
        <location evidence="1">Cilium axoneme</location>
    </subcellularLocation>
</comment>
<sequence length="236" mass="26332">MAQNKSAGVKETSTTSLREAIKQWEDNNNIKISDVEEVKLVGLYPPLEKLDQHMQTLSHVQKLSLSTNVIEKLANFNNFRNLRVLSLGRNNIKSLSGLEAVGETLEQLWISHNLIEKLKGISALKELRVLYISCNLVKDWAEFMKLAELPALVELNFVGNPLEEKMTAEGGWREEVLRRLVSVQKLDGLPLIREVSDDVFREPLPSGTDLDHNDDDSAPADPITAIHADAVGDDGN</sequence>
<dbReference type="GO" id="GO:0045504">
    <property type="term" value="F:dynein heavy chain binding"/>
    <property type="evidence" value="ECO:0007669"/>
    <property type="project" value="TreeGrafter"/>
</dbReference>
<evidence type="ECO:0000256" key="5">
    <source>
        <dbReference type="ARBA" id="ARBA00022737"/>
    </source>
</evidence>
<dbReference type="GO" id="GO:0036158">
    <property type="term" value="P:outer dynein arm assembly"/>
    <property type="evidence" value="ECO:0007669"/>
    <property type="project" value="TreeGrafter"/>
</dbReference>
<dbReference type="PANTHER" id="PTHR15454:SF73">
    <property type="entry name" value="DYNEIN AXONEMAL LIGHT CHAIN 1"/>
    <property type="match status" value="1"/>
</dbReference>
<dbReference type="GeneID" id="108673236"/>
<evidence type="ECO:0000256" key="2">
    <source>
        <dbReference type="ARBA" id="ARBA00022490"/>
    </source>
</evidence>
<evidence type="ECO:0000256" key="4">
    <source>
        <dbReference type="ARBA" id="ARBA00022701"/>
    </source>
</evidence>
<dbReference type="GO" id="GO:0005874">
    <property type="term" value="C:microtubule"/>
    <property type="evidence" value="ECO:0007669"/>
    <property type="project" value="UniProtKB-KW"/>
</dbReference>
<keyword evidence="6" id="KW-0243">Dynein</keyword>
<dbReference type="SMART" id="SM00365">
    <property type="entry name" value="LRR_SD22"/>
    <property type="match status" value="3"/>
</dbReference>
<evidence type="ECO:0000313" key="13">
    <source>
        <dbReference type="Proteomes" id="UP000694843"/>
    </source>
</evidence>
<evidence type="ECO:0000256" key="12">
    <source>
        <dbReference type="SAM" id="MobiDB-lite"/>
    </source>
</evidence>
<dbReference type="InterPro" id="IPR025875">
    <property type="entry name" value="Leu-rich_rpt_4"/>
</dbReference>
<keyword evidence="13" id="KW-1185">Reference proteome</keyword>
<keyword evidence="7" id="KW-0505">Motor protein</keyword>
<dbReference type="Gene3D" id="3.80.10.10">
    <property type="entry name" value="Ribonuclease Inhibitor"/>
    <property type="match status" value="1"/>
</dbReference>
<accession>A0A979FTG7</accession>
<evidence type="ECO:0000313" key="14">
    <source>
        <dbReference type="RefSeq" id="XP_047739908.1"/>
    </source>
</evidence>
<organism evidence="13 14">
    <name type="scientific">Hyalella azteca</name>
    <name type="common">Amphipod</name>
    <dbReference type="NCBI Taxonomy" id="294128"/>
    <lineage>
        <taxon>Eukaryota</taxon>
        <taxon>Metazoa</taxon>
        <taxon>Ecdysozoa</taxon>
        <taxon>Arthropoda</taxon>
        <taxon>Crustacea</taxon>
        <taxon>Multicrustacea</taxon>
        <taxon>Malacostraca</taxon>
        <taxon>Eumalacostraca</taxon>
        <taxon>Peracarida</taxon>
        <taxon>Amphipoda</taxon>
        <taxon>Senticaudata</taxon>
        <taxon>Talitrida</taxon>
        <taxon>Talitroidea</taxon>
        <taxon>Hyalellidae</taxon>
        <taxon>Hyalella</taxon>
    </lineage>
</organism>
<keyword evidence="5" id="KW-0677">Repeat</keyword>
<dbReference type="OrthoDB" id="266138at2759"/>
<evidence type="ECO:0000256" key="6">
    <source>
        <dbReference type="ARBA" id="ARBA00023017"/>
    </source>
</evidence>
<dbReference type="RefSeq" id="XP_047739908.1">
    <property type="nucleotide sequence ID" value="XM_047883952.1"/>
</dbReference>
<dbReference type="GO" id="GO:0043014">
    <property type="term" value="F:alpha-tubulin binding"/>
    <property type="evidence" value="ECO:0007669"/>
    <property type="project" value="TreeGrafter"/>
</dbReference>
<keyword evidence="3" id="KW-0433">Leucine-rich repeat</keyword>
<protein>
    <recommendedName>
        <fullName evidence="11">Dynein axonemal light chain 1</fullName>
    </recommendedName>
</protein>
<dbReference type="FunFam" id="3.80.10.10:FF:000049">
    <property type="entry name" value="Dynein light chain 1"/>
    <property type="match status" value="1"/>
</dbReference>
<evidence type="ECO:0000256" key="8">
    <source>
        <dbReference type="ARBA" id="ARBA00023212"/>
    </source>
</evidence>
<dbReference type="GO" id="GO:0005930">
    <property type="term" value="C:axoneme"/>
    <property type="evidence" value="ECO:0007669"/>
    <property type="project" value="UniProtKB-SubCell"/>
</dbReference>
<name>A0A979FTG7_HYAAZ</name>
<evidence type="ECO:0000256" key="1">
    <source>
        <dbReference type="ARBA" id="ARBA00004430"/>
    </source>
</evidence>
<keyword evidence="2" id="KW-0963">Cytoplasm</keyword>
<gene>
    <name evidence="14" type="primary">LOC108673236</name>
</gene>
<dbReference type="InterPro" id="IPR032675">
    <property type="entry name" value="LRR_dom_sf"/>
</dbReference>
<keyword evidence="8" id="KW-0206">Cytoskeleton</keyword>
<dbReference type="AlphaFoldDB" id="A0A979FTG7"/>
<evidence type="ECO:0000256" key="11">
    <source>
        <dbReference type="ARBA" id="ARBA00049760"/>
    </source>
</evidence>
<dbReference type="KEGG" id="hazt:108673236"/>
<evidence type="ECO:0000256" key="7">
    <source>
        <dbReference type="ARBA" id="ARBA00023175"/>
    </source>
</evidence>
<keyword evidence="4" id="KW-0493">Microtubule</keyword>
<reference evidence="14" key="1">
    <citation type="submission" date="2025-08" db="UniProtKB">
        <authorList>
            <consortium name="RefSeq"/>
        </authorList>
    </citation>
    <scope>IDENTIFICATION</scope>
    <source>
        <tissue evidence="14">Whole organism</tissue>
    </source>
</reference>